<dbReference type="Proteomes" id="UP000320176">
    <property type="component" value="Unassembled WGS sequence"/>
</dbReference>
<protein>
    <submittedName>
        <fullName evidence="1">Uncharacterized protein</fullName>
    </submittedName>
</protein>
<evidence type="ECO:0000313" key="1">
    <source>
        <dbReference type="EMBL" id="TWU02140.1"/>
    </source>
</evidence>
<accession>A0A5C6AQY8</accession>
<organism evidence="1 2">
    <name type="scientific">Stieleria varia</name>
    <dbReference type="NCBI Taxonomy" id="2528005"/>
    <lineage>
        <taxon>Bacteria</taxon>
        <taxon>Pseudomonadati</taxon>
        <taxon>Planctomycetota</taxon>
        <taxon>Planctomycetia</taxon>
        <taxon>Pirellulales</taxon>
        <taxon>Pirellulaceae</taxon>
        <taxon>Stieleria</taxon>
    </lineage>
</organism>
<comment type="caution">
    <text evidence="1">The sequence shown here is derived from an EMBL/GenBank/DDBJ whole genome shotgun (WGS) entry which is preliminary data.</text>
</comment>
<evidence type="ECO:0000313" key="2">
    <source>
        <dbReference type="Proteomes" id="UP000320176"/>
    </source>
</evidence>
<gene>
    <name evidence="1" type="ORF">Pla52n_31890</name>
</gene>
<proteinExistence type="predicted"/>
<sequence length="59" mass="6649">MLCMTKNVHRNLTALDATRFSRSIQAAERDEGRAVFRHAGDVKRIVAVYDREAVSDGSR</sequence>
<keyword evidence="2" id="KW-1185">Reference proteome</keyword>
<name>A0A5C6AQY8_9BACT</name>
<dbReference type="EMBL" id="SJPN01000004">
    <property type="protein sequence ID" value="TWU02140.1"/>
    <property type="molecule type" value="Genomic_DNA"/>
</dbReference>
<dbReference type="AlphaFoldDB" id="A0A5C6AQY8"/>
<reference evidence="1 2" key="1">
    <citation type="submission" date="2019-02" db="EMBL/GenBank/DDBJ databases">
        <title>Deep-cultivation of Planctomycetes and their phenomic and genomic characterization uncovers novel biology.</title>
        <authorList>
            <person name="Wiegand S."/>
            <person name="Jogler M."/>
            <person name="Boedeker C."/>
            <person name="Pinto D."/>
            <person name="Vollmers J."/>
            <person name="Rivas-Marin E."/>
            <person name="Kohn T."/>
            <person name="Peeters S.H."/>
            <person name="Heuer A."/>
            <person name="Rast P."/>
            <person name="Oberbeckmann S."/>
            <person name="Bunk B."/>
            <person name="Jeske O."/>
            <person name="Meyerdierks A."/>
            <person name="Storesund J.E."/>
            <person name="Kallscheuer N."/>
            <person name="Luecker S."/>
            <person name="Lage O.M."/>
            <person name="Pohl T."/>
            <person name="Merkel B.J."/>
            <person name="Hornburger P."/>
            <person name="Mueller R.-W."/>
            <person name="Bruemmer F."/>
            <person name="Labrenz M."/>
            <person name="Spormann A.M."/>
            <person name="Op Den Camp H."/>
            <person name="Overmann J."/>
            <person name="Amann R."/>
            <person name="Jetten M.S.M."/>
            <person name="Mascher T."/>
            <person name="Medema M.H."/>
            <person name="Devos D.P."/>
            <person name="Kaster A.-K."/>
            <person name="Ovreas L."/>
            <person name="Rohde M."/>
            <person name="Galperin M.Y."/>
            <person name="Jogler C."/>
        </authorList>
    </citation>
    <scope>NUCLEOTIDE SEQUENCE [LARGE SCALE GENOMIC DNA]</scope>
    <source>
        <strain evidence="1 2">Pla52n</strain>
    </source>
</reference>